<keyword evidence="1" id="KW-1133">Transmembrane helix</keyword>
<feature type="domain" description="Thioredoxin" evidence="2">
    <location>
        <begin position="40"/>
        <end position="161"/>
    </location>
</feature>
<gene>
    <name evidence="3" type="ORF">SAMN05421760_101490</name>
</gene>
<name>A0A1N7J1W7_9GAMM</name>
<dbReference type="RefSeq" id="WP_054342676.1">
    <property type="nucleotide sequence ID" value="NZ_FTOE01000001.1"/>
</dbReference>
<dbReference type="InterPro" id="IPR013766">
    <property type="entry name" value="Thioredoxin_domain"/>
</dbReference>
<dbReference type="PROSITE" id="PS51352">
    <property type="entry name" value="THIOREDOXIN_2"/>
    <property type="match status" value="1"/>
</dbReference>
<organism evidence="3 4">
    <name type="scientific">Neptunomonas antarctica</name>
    <dbReference type="NCBI Taxonomy" id="619304"/>
    <lineage>
        <taxon>Bacteria</taxon>
        <taxon>Pseudomonadati</taxon>
        <taxon>Pseudomonadota</taxon>
        <taxon>Gammaproteobacteria</taxon>
        <taxon>Oceanospirillales</taxon>
        <taxon>Oceanospirillaceae</taxon>
        <taxon>Neptunomonas</taxon>
    </lineage>
</organism>
<dbReference type="EMBL" id="FTOE01000001">
    <property type="protein sequence ID" value="SIS43355.1"/>
    <property type="molecule type" value="Genomic_DNA"/>
</dbReference>
<reference evidence="4" key="1">
    <citation type="submission" date="2017-01" db="EMBL/GenBank/DDBJ databases">
        <authorList>
            <person name="Varghese N."/>
            <person name="Submissions S."/>
        </authorList>
    </citation>
    <scope>NUCLEOTIDE SEQUENCE [LARGE SCALE GENOMIC DNA]</scope>
    <source>
        <strain evidence="4">DSM 22306</strain>
    </source>
</reference>
<evidence type="ECO:0000256" key="1">
    <source>
        <dbReference type="SAM" id="Phobius"/>
    </source>
</evidence>
<feature type="transmembrane region" description="Helical" evidence="1">
    <location>
        <begin position="6"/>
        <end position="25"/>
    </location>
</feature>
<keyword evidence="1" id="KW-0472">Membrane</keyword>
<sequence>MNRLNFWLIWLFGAGPMLLAMLLYFNGFSPSATSQHGALLQPGQTLSDLKLIDRKGEAWQANGKWQLLLTSDAECTGRCAYWQTQLPQVNQALGKDRDRVLWTLVNSAQSTSSSTVQLNSEQQSQLGEALWLADPFGNLVLHYSLEQSPKDLLKDLKRLLKVSRIG</sequence>
<dbReference type="STRING" id="619304.SAMN05421760_101490"/>
<evidence type="ECO:0000313" key="3">
    <source>
        <dbReference type="EMBL" id="SIS43355.1"/>
    </source>
</evidence>
<protein>
    <recommendedName>
        <fullName evidence="2">Thioredoxin domain-containing protein</fullName>
    </recommendedName>
</protein>
<dbReference type="Proteomes" id="UP000185999">
    <property type="component" value="Unassembled WGS sequence"/>
</dbReference>
<dbReference type="SUPFAM" id="SSF52833">
    <property type="entry name" value="Thioredoxin-like"/>
    <property type="match status" value="1"/>
</dbReference>
<dbReference type="OrthoDB" id="9785445at2"/>
<evidence type="ECO:0000259" key="2">
    <source>
        <dbReference type="PROSITE" id="PS51352"/>
    </source>
</evidence>
<keyword evidence="1" id="KW-0812">Transmembrane</keyword>
<dbReference type="InterPro" id="IPR036249">
    <property type="entry name" value="Thioredoxin-like_sf"/>
</dbReference>
<dbReference type="AlphaFoldDB" id="A0A1N7J1W7"/>
<proteinExistence type="predicted"/>
<evidence type="ECO:0000313" key="4">
    <source>
        <dbReference type="Proteomes" id="UP000185999"/>
    </source>
</evidence>
<accession>A0A1N7J1W7</accession>
<keyword evidence="4" id="KW-1185">Reference proteome</keyword>